<dbReference type="PROSITE" id="PS50850">
    <property type="entry name" value="MFS"/>
    <property type="match status" value="1"/>
</dbReference>
<dbReference type="PANTHER" id="PTHR43826">
    <property type="entry name" value="GLUCOSE-6-PHOSPHATE EXCHANGER SLC37A4"/>
    <property type="match status" value="1"/>
</dbReference>
<comment type="subcellular location">
    <subcellularLocation>
        <location evidence="1">Endomembrane system</location>
        <topology evidence="1">Multi-pass membrane protein</topology>
    </subcellularLocation>
</comment>
<feature type="transmembrane region" description="Helical" evidence="5">
    <location>
        <begin position="418"/>
        <end position="440"/>
    </location>
</feature>
<evidence type="ECO:0000313" key="7">
    <source>
        <dbReference type="EMBL" id="EAR13922.1"/>
    </source>
</evidence>
<dbReference type="InterPro" id="IPR051337">
    <property type="entry name" value="OPA_Antiporter"/>
</dbReference>
<dbReference type="AlphaFoldDB" id="A4BY81"/>
<dbReference type="InterPro" id="IPR011701">
    <property type="entry name" value="MFS"/>
</dbReference>
<dbReference type="SUPFAM" id="SSF103473">
    <property type="entry name" value="MFS general substrate transporter"/>
    <property type="match status" value="1"/>
</dbReference>
<feature type="transmembrane region" description="Helical" evidence="5">
    <location>
        <begin position="31"/>
        <end position="48"/>
    </location>
</feature>
<feature type="domain" description="Major facilitator superfamily (MFS) profile" evidence="6">
    <location>
        <begin position="35"/>
        <end position="444"/>
    </location>
</feature>
<dbReference type="GO" id="GO:0012505">
    <property type="term" value="C:endomembrane system"/>
    <property type="evidence" value="ECO:0007669"/>
    <property type="project" value="UniProtKB-SubCell"/>
</dbReference>
<feature type="transmembrane region" description="Helical" evidence="5">
    <location>
        <begin position="296"/>
        <end position="317"/>
    </location>
</feature>
<dbReference type="HOGENOM" id="CLU_001265_31_0_10"/>
<accession>A4BY81</accession>
<feature type="transmembrane region" description="Helical" evidence="5">
    <location>
        <begin position="386"/>
        <end position="412"/>
    </location>
</feature>
<dbReference type="RefSeq" id="WP_004569720.1">
    <property type="nucleotide sequence ID" value="NZ_CH724148.1"/>
</dbReference>
<dbReference type="EMBL" id="AAOG01000001">
    <property type="protein sequence ID" value="EAR13922.1"/>
    <property type="molecule type" value="Genomic_DNA"/>
</dbReference>
<dbReference type="CDD" id="cd17312">
    <property type="entry name" value="MFS_OPA_SLC37"/>
    <property type="match status" value="1"/>
</dbReference>
<evidence type="ECO:0000313" key="8">
    <source>
        <dbReference type="Proteomes" id="UP000003053"/>
    </source>
</evidence>
<evidence type="ECO:0000256" key="5">
    <source>
        <dbReference type="SAM" id="Phobius"/>
    </source>
</evidence>
<feature type="transmembrane region" description="Helical" evidence="5">
    <location>
        <begin position="100"/>
        <end position="119"/>
    </location>
</feature>
<feature type="transmembrane region" description="Helical" evidence="5">
    <location>
        <begin position="68"/>
        <end position="88"/>
    </location>
</feature>
<feature type="transmembrane region" description="Helical" evidence="5">
    <location>
        <begin position="258"/>
        <end position="276"/>
    </location>
</feature>
<dbReference type="PANTHER" id="PTHR43826:SF3">
    <property type="entry name" value="GLUCOSE-6-PHOSPHATE EXCHANGER SLC37A4"/>
    <property type="match status" value="1"/>
</dbReference>
<evidence type="ECO:0000259" key="6">
    <source>
        <dbReference type="PROSITE" id="PS50850"/>
    </source>
</evidence>
<keyword evidence="3 5" id="KW-1133">Transmembrane helix</keyword>
<dbReference type="GO" id="GO:0061513">
    <property type="term" value="F:glucose 6-phosphate:phosphate antiporter activity"/>
    <property type="evidence" value="ECO:0007669"/>
    <property type="project" value="TreeGrafter"/>
</dbReference>
<evidence type="ECO:0000256" key="1">
    <source>
        <dbReference type="ARBA" id="ARBA00004127"/>
    </source>
</evidence>
<dbReference type="InterPro" id="IPR020846">
    <property type="entry name" value="MFS_dom"/>
</dbReference>
<sequence>MFKIKIPSFKQIPPSEDKTPAELVPKKFKYWRWRMFIGMYLGYTIFYFTRKNISPALPLISDKLEIDIIQLGILSSVFYIVYGIGKFISGMFADRANIRMFMAIGLFLASIIHLFIGFLDSLYLIVFFWGLNGAFQSMGFPPIAKGLVHWFSPKERATKWTLLSSSHTAGTFGVGLLVAGIINLYNKGLVGWEAVFYIPGIIGCLTAIFLFITLRDRPVSLGLPEIEDFKKDSALLVLSKNTKSHWEILKKYIFTNKYIWILSLANMFIYIIRFGTLDWATIFLYDVKGIDQVSVAIFWTLMPLAGIPGGIVAGYLADRFWNGRCAPINVIYLILLTFSILGFYFYSGPNNIVITGVSLLLIGFLIDGPQNLISGVQTSRVTVKEAISAACGMTGFFGYVGATFSGIGLAYITESFGWLGMYLTCASSAIFCIILVLMTWKKEKTNAINTI</sequence>
<keyword evidence="2 5" id="KW-0812">Transmembrane</keyword>
<evidence type="ECO:0000256" key="2">
    <source>
        <dbReference type="ARBA" id="ARBA00022692"/>
    </source>
</evidence>
<name>A4BY81_9FLAO</name>
<proteinExistence type="predicted"/>
<keyword evidence="4 5" id="KW-0472">Membrane</keyword>
<dbReference type="Pfam" id="PF07690">
    <property type="entry name" value="MFS_1"/>
    <property type="match status" value="1"/>
</dbReference>
<organism evidence="7 8">
    <name type="scientific">Polaribacter irgensii 23-P</name>
    <dbReference type="NCBI Taxonomy" id="313594"/>
    <lineage>
        <taxon>Bacteria</taxon>
        <taxon>Pseudomonadati</taxon>
        <taxon>Bacteroidota</taxon>
        <taxon>Flavobacteriia</taxon>
        <taxon>Flavobacteriales</taxon>
        <taxon>Flavobacteriaceae</taxon>
    </lineage>
</organism>
<dbReference type="Gene3D" id="1.20.1250.20">
    <property type="entry name" value="MFS general substrate transporter like domains"/>
    <property type="match status" value="2"/>
</dbReference>
<feature type="transmembrane region" description="Helical" evidence="5">
    <location>
        <begin position="194"/>
        <end position="214"/>
    </location>
</feature>
<evidence type="ECO:0000256" key="3">
    <source>
        <dbReference type="ARBA" id="ARBA00022989"/>
    </source>
</evidence>
<comment type="caution">
    <text evidence="7">The sequence shown here is derived from an EMBL/GenBank/DDBJ whole genome shotgun (WGS) entry which is preliminary data.</text>
</comment>
<feature type="transmembrane region" description="Helical" evidence="5">
    <location>
        <begin position="125"/>
        <end position="148"/>
    </location>
</feature>
<feature type="transmembrane region" description="Helical" evidence="5">
    <location>
        <begin position="352"/>
        <end position="374"/>
    </location>
</feature>
<feature type="transmembrane region" description="Helical" evidence="5">
    <location>
        <begin position="329"/>
        <end position="346"/>
    </location>
</feature>
<dbReference type="InterPro" id="IPR000849">
    <property type="entry name" value="Sugar_P_transporter"/>
</dbReference>
<keyword evidence="8" id="KW-1185">Reference proteome</keyword>
<protein>
    <submittedName>
        <fullName evidence="7">Hexose phosphate transport system regulatory protein</fullName>
    </submittedName>
</protein>
<dbReference type="PIRSF" id="PIRSF002808">
    <property type="entry name" value="Hexose_phosphate_transp"/>
    <property type="match status" value="1"/>
</dbReference>
<dbReference type="InterPro" id="IPR036259">
    <property type="entry name" value="MFS_trans_sf"/>
</dbReference>
<dbReference type="eggNOG" id="COG2271">
    <property type="taxonomic scope" value="Bacteria"/>
</dbReference>
<dbReference type="Proteomes" id="UP000003053">
    <property type="component" value="Unassembled WGS sequence"/>
</dbReference>
<evidence type="ECO:0000256" key="4">
    <source>
        <dbReference type="ARBA" id="ARBA00023136"/>
    </source>
</evidence>
<feature type="transmembrane region" description="Helical" evidence="5">
    <location>
        <begin position="160"/>
        <end position="182"/>
    </location>
</feature>
<dbReference type="GO" id="GO:0035435">
    <property type="term" value="P:phosphate ion transmembrane transport"/>
    <property type="evidence" value="ECO:0007669"/>
    <property type="project" value="TreeGrafter"/>
</dbReference>
<dbReference type="GO" id="GO:0005886">
    <property type="term" value="C:plasma membrane"/>
    <property type="evidence" value="ECO:0007669"/>
    <property type="project" value="TreeGrafter"/>
</dbReference>
<gene>
    <name evidence="7" type="ORF">PI23P_05472</name>
</gene>
<dbReference type="OrthoDB" id="9781156at2"/>
<reference evidence="7 8" key="1">
    <citation type="submission" date="2006-02" db="EMBL/GenBank/DDBJ databases">
        <authorList>
            <person name="Murray A."/>
            <person name="Staley J."/>
            <person name="Ferriera S."/>
            <person name="Johnson J."/>
            <person name="Kravitz S."/>
            <person name="Halpern A."/>
            <person name="Remington K."/>
            <person name="Beeson K."/>
            <person name="Tran B."/>
            <person name="Rogers Y.-H."/>
            <person name="Friedman R."/>
            <person name="Venter J.C."/>
        </authorList>
    </citation>
    <scope>NUCLEOTIDE SEQUENCE [LARGE SCALE GENOMIC DNA]</scope>
    <source>
        <strain evidence="7 8">23-P</strain>
    </source>
</reference>